<evidence type="ECO:0000313" key="7">
    <source>
        <dbReference type="RefSeq" id="XP_010936037.2"/>
    </source>
</evidence>
<dbReference type="PANTHER" id="PTHR31319">
    <property type="entry name" value="ZINC FINGER PROTEIN CONSTANS-LIKE 4"/>
    <property type="match status" value="1"/>
</dbReference>
<gene>
    <name evidence="7" type="primary">LOC105055764</name>
</gene>
<dbReference type="OrthoDB" id="153872at2759"/>
<feature type="domain" description="CCT" evidence="5">
    <location>
        <begin position="286"/>
        <end position="328"/>
    </location>
</feature>
<dbReference type="AlphaFoldDB" id="A0A6I9S2P9"/>
<evidence type="ECO:0000256" key="1">
    <source>
        <dbReference type="ARBA" id="ARBA00004123"/>
    </source>
</evidence>
<dbReference type="Pfam" id="PF06203">
    <property type="entry name" value="CCT"/>
    <property type="match status" value="1"/>
</dbReference>
<dbReference type="InParanoid" id="A0A6I9S2P9"/>
<dbReference type="Proteomes" id="UP000504607">
    <property type="component" value="Chromosome 12"/>
</dbReference>
<dbReference type="GO" id="GO:0003700">
    <property type="term" value="F:DNA-binding transcription factor activity"/>
    <property type="evidence" value="ECO:0007669"/>
    <property type="project" value="TreeGrafter"/>
</dbReference>
<feature type="region of interest" description="Disordered" evidence="4">
    <location>
        <begin position="327"/>
        <end position="348"/>
    </location>
</feature>
<evidence type="ECO:0000259" key="5">
    <source>
        <dbReference type="PROSITE" id="PS51017"/>
    </source>
</evidence>
<organism evidence="6 7">
    <name type="scientific">Elaeis guineensis var. tenera</name>
    <name type="common">Oil palm</name>
    <dbReference type="NCBI Taxonomy" id="51953"/>
    <lineage>
        <taxon>Eukaryota</taxon>
        <taxon>Viridiplantae</taxon>
        <taxon>Streptophyta</taxon>
        <taxon>Embryophyta</taxon>
        <taxon>Tracheophyta</taxon>
        <taxon>Spermatophyta</taxon>
        <taxon>Magnoliopsida</taxon>
        <taxon>Liliopsida</taxon>
        <taxon>Arecaceae</taxon>
        <taxon>Arecoideae</taxon>
        <taxon>Cocoseae</taxon>
        <taxon>Elaeidinae</taxon>
        <taxon>Elaeis</taxon>
    </lineage>
</organism>
<proteinExistence type="predicted"/>
<evidence type="ECO:0000256" key="3">
    <source>
        <dbReference type="PROSITE-ProRule" id="PRU00357"/>
    </source>
</evidence>
<sequence length="384" mass="41830">MLQAMFQPQEELAMEGLCCSIAFQILDFDDDVTKLFPDTLRTSEVSSGSAAGGGSCIDPSPCYDDDNSFVAPAAFSPLPSMDPSTFSALLDSSQPPPDDIAAVISSYAPPPPFPVPPTKLADQPDQCDMSVTSQNSAFQLLEGPLLQPPPPLVYEEECLPSAMSTASAYVGWNPSPFMDAGVIEGGGGLYSGGGMRLWEGQQSLYQGGMNLGPEETGMAPMEMVAGRGGIGFYGQCHRSTDLQVLGDSHQHLVGSCSSTKPLVVSDVSAALDESCYRVGRLSVEERKEKIHRYMKKRNERNFHKKIKYACRKTLADNRPRVRGRFAKNDEFGEAARPSSSTNHEYDDHEEEMVKDNVTFDPSDIIANISDVNSFQYNYTIGSWK</sequence>
<reference evidence="7" key="1">
    <citation type="submission" date="2025-08" db="UniProtKB">
        <authorList>
            <consortium name="RefSeq"/>
        </authorList>
    </citation>
    <scope>IDENTIFICATION</scope>
</reference>
<dbReference type="PANTHER" id="PTHR31319:SF110">
    <property type="entry name" value="CCT MOTIF FAMILY PROTEIN"/>
    <property type="match status" value="1"/>
</dbReference>
<keyword evidence="6" id="KW-1185">Reference proteome</keyword>
<evidence type="ECO:0000313" key="6">
    <source>
        <dbReference type="Proteomes" id="UP000504607"/>
    </source>
</evidence>
<comment type="subcellular location">
    <subcellularLocation>
        <location evidence="1 3">Nucleus</location>
    </subcellularLocation>
</comment>
<dbReference type="InterPro" id="IPR010402">
    <property type="entry name" value="CCT_domain"/>
</dbReference>
<protein>
    <submittedName>
        <fullName evidence="7">Uncharacterized protein LOC105055764</fullName>
    </submittedName>
</protein>
<evidence type="ECO:0000256" key="4">
    <source>
        <dbReference type="SAM" id="MobiDB-lite"/>
    </source>
</evidence>
<dbReference type="RefSeq" id="XP_010936037.2">
    <property type="nucleotide sequence ID" value="XM_010937735.3"/>
</dbReference>
<name>A0A6I9S2P9_ELAGV</name>
<accession>A0A6I9S2P9</accession>
<evidence type="ECO:0000256" key="2">
    <source>
        <dbReference type="ARBA" id="ARBA00023242"/>
    </source>
</evidence>
<dbReference type="GO" id="GO:0005634">
    <property type="term" value="C:nucleus"/>
    <property type="evidence" value="ECO:0007669"/>
    <property type="project" value="UniProtKB-SubCell"/>
</dbReference>
<dbReference type="GeneID" id="105055764"/>
<keyword evidence="2 3" id="KW-0539">Nucleus</keyword>
<dbReference type="GO" id="GO:0009909">
    <property type="term" value="P:regulation of flower development"/>
    <property type="evidence" value="ECO:0007669"/>
    <property type="project" value="InterPro"/>
</dbReference>
<dbReference type="InterPro" id="IPR045281">
    <property type="entry name" value="CONSTANS-like"/>
</dbReference>
<dbReference type="PROSITE" id="PS51017">
    <property type="entry name" value="CCT"/>
    <property type="match status" value="1"/>
</dbReference>
<dbReference type="KEGG" id="egu:105055764"/>